<dbReference type="AlphaFoldDB" id="A0A1A8K618"/>
<name>A0A1A8K618_NOTKU</name>
<reference evidence="1" key="1">
    <citation type="submission" date="2016-05" db="EMBL/GenBank/DDBJ databases">
        <authorList>
            <person name="Lavstsen T."/>
            <person name="Jespersen J.S."/>
        </authorList>
    </citation>
    <scope>NUCLEOTIDE SEQUENCE</scope>
    <source>
        <tissue evidence="1">Brain</tissue>
    </source>
</reference>
<evidence type="ECO:0000313" key="1">
    <source>
        <dbReference type="EMBL" id="SBR27089.1"/>
    </source>
</evidence>
<proteinExistence type="predicted"/>
<protein>
    <submittedName>
        <fullName evidence="1">Uncharacterized protein</fullName>
    </submittedName>
</protein>
<gene>
    <name evidence="1" type="primary">Nfu_g_1_005440</name>
</gene>
<organism evidence="1">
    <name type="scientific">Nothobranchius kuhntae</name>
    <name type="common">Beira killifish</name>
    <dbReference type="NCBI Taxonomy" id="321403"/>
    <lineage>
        <taxon>Eukaryota</taxon>
        <taxon>Metazoa</taxon>
        <taxon>Chordata</taxon>
        <taxon>Craniata</taxon>
        <taxon>Vertebrata</taxon>
        <taxon>Euteleostomi</taxon>
        <taxon>Actinopterygii</taxon>
        <taxon>Neopterygii</taxon>
        <taxon>Teleostei</taxon>
        <taxon>Neoteleostei</taxon>
        <taxon>Acanthomorphata</taxon>
        <taxon>Ovalentaria</taxon>
        <taxon>Atherinomorphae</taxon>
        <taxon>Cyprinodontiformes</taxon>
        <taxon>Nothobranchiidae</taxon>
        <taxon>Nothobranchius</taxon>
    </lineage>
</organism>
<feature type="non-terminal residue" evidence="1">
    <location>
        <position position="1"/>
    </location>
</feature>
<feature type="non-terminal residue" evidence="1">
    <location>
        <position position="43"/>
    </location>
</feature>
<reference evidence="1" key="2">
    <citation type="submission" date="2016-06" db="EMBL/GenBank/DDBJ databases">
        <title>The genome of a short-lived fish provides insights into sex chromosome evolution and the genetic control of aging.</title>
        <authorList>
            <person name="Reichwald K."/>
            <person name="Felder M."/>
            <person name="Petzold A."/>
            <person name="Koch P."/>
            <person name="Groth M."/>
            <person name="Platzer M."/>
        </authorList>
    </citation>
    <scope>NUCLEOTIDE SEQUENCE</scope>
    <source>
        <tissue evidence="1">Brain</tissue>
    </source>
</reference>
<accession>A0A1A8K618</accession>
<dbReference type="EMBL" id="HAEE01007069">
    <property type="protein sequence ID" value="SBR27089.1"/>
    <property type="molecule type" value="Transcribed_RNA"/>
</dbReference>
<sequence length="43" mass="4789">QTHREDCGSLRHQLRMGGTGEQRAICHSSVGFLRSRETYLSAG</sequence>